<feature type="signal peptide" evidence="1">
    <location>
        <begin position="1"/>
        <end position="19"/>
    </location>
</feature>
<reference evidence="2 3" key="1">
    <citation type="submission" date="2017-04" db="EMBL/GenBank/DDBJ databases">
        <title>A new member of the family Flavobacteriaceae isolated from ascidians.</title>
        <authorList>
            <person name="Chen L."/>
        </authorList>
    </citation>
    <scope>NUCLEOTIDE SEQUENCE [LARGE SCALE GENOMIC DNA]</scope>
    <source>
        <strain evidence="2 3">HQA918</strain>
    </source>
</reference>
<keyword evidence="1" id="KW-0732">Signal</keyword>
<accession>A0A2A4GBR5</accession>
<feature type="chain" id="PRO_5012404376" description="OmpA-like domain-containing protein" evidence="1">
    <location>
        <begin position="20"/>
        <end position="624"/>
    </location>
</feature>
<dbReference type="Proteomes" id="UP000219559">
    <property type="component" value="Unassembled WGS sequence"/>
</dbReference>
<comment type="caution">
    <text evidence="2">The sequence shown here is derived from an EMBL/GenBank/DDBJ whole genome shotgun (WGS) entry which is preliminary data.</text>
</comment>
<proteinExistence type="predicted"/>
<organism evidence="2 3">
    <name type="scientific">Sediminicola luteus</name>
    <dbReference type="NCBI Taxonomy" id="319238"/>
    <lineage>
        <taxon>Bacteria</taxon>
        <taxon>Pseudomonadati</taxon>
        <taxon>Bacteroidota</taxon>
        <taxon>Flavobacteriia</taxon>
        <taxon>Flavobacteriales</taxon>
        <taxon>Flavobacteriaceae</taxon>
        <taxon>Sediminicola</taxon>
    </lineage>
</organism>
<dbReference type="RefSeq" id="WP_245871750.1">
    <property type="nucleotide sequence ID" value="NZ_NBWU01000001.1"/>
</dbReference>
<evidence type="ECO:0000256" key="1">
    <source>
        <dbReference type="SAM" id="SignalP"/>
    </source>
</evidence>
<keyword evidence="3" id="KW-1185">Reference proteome</keyword>
<sequence length="624" mass="71750">MRFLALSFLFLFTLQTTFAQKHYGIDFSAAGGPQCHAFTQAFHNKAKEVNFSIAREGNALFFETNDKNWFSQLFQGKNDGIALDLVPRDRYACNYQAPPAQIKGLLLAPVYSKALKQGLRPAKENRYRVKVGTIPQTLANDDLEFNILFLNDKKLCLYYVIYNLPSYPWDLLDMGMYLDSLTYSDRKIPGASDSGTVYKFKSLTFTVPFEKNKTNYAPADIKPLYDSLRLTDFNIKSIDIHAYASVEGSTARNAELQQGRAESIIAALQSFQKPTIATQIETSENWVEFLKDIEGTPHAQMGQLPKSEIKKRLVGQTSAALEPLLKNHRKAIIRLELDKKDPYKNERPEQLVQLFNGAVKKEDLAEALAIQNSLFEKMRQNMANPELLRQLEVPEQSKFLPLLLKNAVYRSMLDEKYILISRNQLRRLKQLDPNNAKLDYNIAALNLKIWRYNAEPVDARKLKQSIEGLAQKGIERPLIQRMLVNYHIIKAEQHMRKREYDQKDRSVAFINATYNDFPKSDFDYLSLAQFLTYYANNEDAVALLNDKAQQLDVNSELLFYYINLTLIDQQLTATEDYRRIMLNAHDLDPQRFCNLFASPAQGGVTFQLLEDPFLKQYYCENCGN</sequence>
<gene>
    <name evidence="2" type="ORF">B7P33_03640</name>
</gene>
<evidence type="ECO:0008006" key="4">
    <source>
        <dbReference type="Google" id="ProtNLM"/>
    </source>
</evidence>
<dbReference type="EMBL" id="NBWU01000001">
    <property type="protein sequence ID" value="PCE66399.1"/>
    <property type="molecule type" value="Genomic_DNA"/>
</dbReference>
<evidence type="ECO:0000313" key="3">
    <source>
        <dbReference type="Proteomes" id="UP000219559"/>
    </source>
</evidence>
<protein>
    <recommendedName>
        <fullName evidence="4">OmpA-like domain-containing protein</fullName>
    </recommendedName>
</protein>
<evidence type="ECO:0000313" key="2">
    <source>
        <dbReference type="EMBL" id="PCE66399.1"/>
    </source>
</evidence>
<name>A0A2A4GBR5_9FLAO</name>
<dbReference type="AlphaFoldDB" id="A0A2A4GBR5"/>